<feature type="compositionally biased region" description="Polar residues" evidence="1">
    <location>
        <begin position="1"/>
        <end position="10"/>
    </location>
</feature>
<dbReference type="Proteomes" id="UP001180825">
    <property type="component" value="Unassembled WGS sequence"/>
</dbReference>
<accession>A0ABU2A3R2</accession>
<feature type="region of interest" description="Disordered" evidence="1">
    <location>
        <begin position="1"/>
        <end position="53"/>
    </location>
</feature>
<feature type="domain" description="Agglutinin C-terminal" evidence="2">
    <location>
        <begin position="249"/>
        <end position="337"/>
    </location>
</feature>
<reference evidence="3 4" key="1">
    <citation type="submission" date="2023-07" db="EMBL/GenBank/DDBJ databases">
        <title>Sorghum-associated microbial communities from plants grown in Nebraska, USA.</title>
        <authorList>
            <person name="Schachtman D."/>
        </authorList>
    </citation>
    <scope>NUCLEOTIDE SEQUENCE [LARGE SCALE GENOMIC DNA]</scope>
    <source>
        <strain evidence="3 4">BE316</strain>
    </source>
</reference>
<keyword evidence="4" id="KW-1185">Reference proteome</keyword>
<dbReference type="SUPFAM" id="SSF54001">
    <property type="entry name" value="Cysteine proteinases"/>
    <property type="match status" value="1"/>
</dbReference>
<protein>
    <recommendedName>
        <fullName evidence="2">Agglutinin C-terminal domain-containing protein</fullName>
    </recommendedName>
</protein>
<organism evidence="3 4">
    <name type="scientific">Roseateles asaccharophilus</name>
    <dbReference type="NCBI Taxonomy" id="582607"/>
    <lineage>
        <taxon>Bacteria</taxon>
        <taxon>Pseudomonadati</taxon>
        <taxon>Pseudomonadota</taxon>
        <taxon>Betaproteobacteria</taxon>
        <taxon>Burkholderiales</taxon>
        <taxon>Sphaerotilaceae</taxon>
        <taxon>Roseateles</taxon>
    </lineage>
</organism>
<evidence type="ECO:0000259" key="2">
    <source>
        <dbReference type="Pfam" id="PF18021"/>
    </source>
</evidence>
<evidence type="ECO:0000313" key="4">
    <source>
        <dbReference type="Proteomes" id="UP001180825"/>
    </source>
</evidence>
<comment type="caution">
    <text evidence="3">The sequence shown here is derived from an EMBL/GenBank/DDBJ whole genome shotgun (WGS) entry which is preliminary data.</text>
</comment>
<evidence type="ECO:0000256" key="1">
    <source>
        <dbReference type="SAM" id="MobiDB-lite"/>
    </source>
</evidence>
<evidence type="ECO:0000313" key="3">
    <source>
        <dbReference type="EMBL" id="MDR7331815.1"/>
    </source>
</evidence>
<dbReference type="InterPro" id="IPR040600">
    <property type="entry name" value="Agglutinin_C"/>
</dbReference>
<gene>
    <name evidence="3" type="ORF">J2X21_000941</name>
</gene>
<name>A0ABU2A3R2_9BURK</name>
<dbReference type="InterPro" id="IPR038765">
    <property type="entry name" value="Papain-like_cys_pep_sf"/>
</dbReference>
<dbReference type="Gene3D" id="3.30.460.70">
    <property type="match status" value="1"/>
</dbReference>
<sequence length="359" mass="38787">MSPTTPSSAGTGAGHPFTLPVVPHAEPGSHLKSYPETCPKGGEQPSRNEAGPISHMELGPALTAAQIDPTGTYALRDLSKRVISVDGSGSGTWDWAFVGPYDSYPRDVMPLSFSADPTSGKANLTAQNNNLNWPLHANGKSTNWEWTFWASSGYGSGYPVLSLSATPGQTLPDGGQAYKLSYVNGNTTMYLAADSGSWNWLYVSGSNSSSQFSFHKFFVIKSKVELLFKATWPGSDFIYSAFNTGDVYYQALSDAQAGSIYQDSGLRNYQWRAEVFDCDDFSYVYKAQASRNAYAGNAEYGYAVGVIFGRTSTGAHAVNVFIDPQGKVRILEPQNGTIVDGSAWKDSAGEAYKPYFVLM</sequence>
<dbReference type="Pfam" id="PF18021">
    <property type="entry name" value="Agglutinin_C"/>
    <property type="match status" value="1"/>
</dbReference>
<proteinExistence type="predicted"/>
<dbReference type="RefSeq" id="WP_310325530.1">
    <property type="nucleotide sequence ID" value="NZ_JAVDXV010000002.1"/>
</dbReference>
<dbReference type="EMBL" id="JAVDXV010000002">
    <property type="protein sequence ID" value="MDR7331815.1"/>
    <property type="molecule type" value="Genomic_DNA"/>
</dbReference>